<organism evidence="4 5">
    <name type="scientific">Meloidogyne javanica</name>
    <name type="common">Root-knot nematode worm</name>
    <dbReference type="NCBI Taxonomy" id="6303"/>
    <lineage>
        <taxon>Eukaryota</taxon>
        <taxon>Metazoa</taxon>
        <taxon>Ecdysozoa</taxon>
        <taxon>Nematoda</taxon>
        <taxon>Chromadorea</taxon>
        <taxon>Rhabditida</taxon>
        <taxon>Tylenchina</taxon>
        <taxon>Tylenchomorpha</taxon>
        <taxon>Tylenchoidea</taxon>
        <taxon>Meloidogynidae</taxon>
        <taxon>Meloidogyninae</taxon>
        <taxon>Meloidogyne</taxon>
        <taxon>Meloidogyne incognita group</taxon>
    </lineage>
</organism>
<keyword evidence="4" id="KW-1185">Reference proteome</keyword>
<keyword evidence="1" id="KW-0175">Coiled coil</keyword>
<feature type="region of interest" description="Disordered" evidence="2">
    <location>
        <begin position="204"/>
        <end position="234"/>
    </location>
</feature>
<feature type="compositionally biased region" description="Polar residues" evidence="2">
    <location>
        <begin position="218"/>
        <end position="234"/>
    </location>
</feature>
<dbReference type="PANTHER" id="PTHR47331">
    <property type="entry name" value="PHD-TYPE DOMAIN-CONTAINING PROTEIN"/>
    <property type="match status" value="1"/>
</dbReference>
<proteinExistence type="predicted"/>
<dbReference type="InterPro" id="IPR001584">
    <property type="entry name" value="Integrase_cat-core"/>
</dbReference>
<name>A0A915LQF3_MELJA</name>
<evidence type="ECO:0000256" key="2">
    <source>
        <dbReference type="SAM" id="MobiDB-lite"/>
    </source>
</evidence>
<dbReference type="GO" id="GO:0015074">
    <property type="term" value="P:DNA integration"/>
    <property type="evidence" value="ECO:0007669"/>
    <property type="project" value="InterPro"/>
</dbReference>
<dbReference type="GO" id="GO:0003676">
    <property type="term" value="F:nucleic acid binding"/>
    <property type="evidence" value="ECO:0007669"/>
    <property type="project" value="InterPro"/>
</dbReference>
<dbReference type="SUPFAM" id="SSF53098">
    <property type="entry name" value="Ribonuclease H-like"/>
    <property type="match status" value="1"/>
</dbReference>
<evidence type="ECO:0000256" key="1">
    <source>
        <dbReference type="SAM" id="Coils"/>
    </source>
</evidence>
<dbReference type="Proteomes" id="UP000887561">
    <property type="component" value="Unplaced"/>
</dbReference>
<dbReference type="AlphaFoldDB" id="A0A915LQF3"/>
<accession>A0A915LQF3</accession>
<dbReference type="WBParaSite" id="scaffold14311_cov280.g17380">
    <property type="protein sequence ID" value="scaffold14311_cov280.g17380"/>
    <property type="gene ID" value="scaffold14311_cov280.g17380"/>
</dbReference>
<feature type="domain" description="Integrase catalytic" evidence="3">
    <location>
        <begin position="10"/>
        <end position="179"/>
    </location>
</feature>
<dbReference type="InterPro" id="IPR036397">
    <property type="entry name" value="RNaseH_sf"/>
</dbReference>
<feature type="coiled-coil region" evidence="1">
    <location>
        <begin position="144"/>
        <end position="204"/>
    </location>
</feature>
<dbReference type="Gene3D" id="3.30.420.10">
    <property type="entry name" value="Ribonuclease H-like superfamily/Ribonuclease H"/>
    <property type="match status" value="1"/>
</dbReference>
<dbReference type="InterPro" id="IPR012337">
    <property type="entry name" value="RNaseH-like_sf"/>
</dbReference>
<sequence length="234" mass="27167">MPDLPKERILRSKPFQNTGLDYAGPFEVKNSSGEIVKVWIEIFSCMATRFTHLELVPSLSAKSCIQAMRRFISEYGKPNYFISDNGTQYKLTCKVIQEIEQKTEKAKIHWHFIPSLSPWFGGLYEAMKEPPSPSKVETDWQESYKKLEGKYLTLEEKLNSVENDLLKEKIEKEAIELTEKEKSKEELNNEIERHKNDLIRIRTEFCTPKKEREDKGSNQKSKQTSALKVLAKSS</sequence>
<evidence type="ECO:0000313" key="5">
    <source>
        <dbReference type="WBParaSite" id="scaffold14311_cov280.g17380"/>
    </source>
</evidence>
<protein>
    <submittedName>
        <fullName evidence="5">Integrase catalytic domain-containing protein</fullName>
    </submittedName>
</protein>
<evidence type="ECO:0000259" key="3">
    <source>
        <dbReference type="PROSITE" id="PS50994"/>
    </source>
</evidence>
<dbReference type="PROSITE" id="PS50994">
    <property type="entry name" value="INTEGRASE"/>
    <property type="match status" value="1"/>
</dbReference>
<reference evidence="5" key="1">
    <citation type="submission" date="2022-11" db="UniProtKB">
        <authorList>
            <consortium name="WormBaseParasite"/>
        </authorList>
    </citation>
    <scope>IDENTIFICATION</scope>
</reference>
<evidence type="ECO:0000313" key="4">
    <source>
        <dbReference type="Proteomes" id="UP000887561"/>
    </source>
</evidence>
<feature type="compositionally biased region" description="Basic and acidic residues" evidence="2">
    <location>
        <begin position="204"/>
        <end position="217"/>
    </location>
</feature>